<feature type="compositionally biased region" description="Polar residues" evidence="1">
    <location>
        <begin position="1"/>
        <end position="29"/>
    </location>
</feature>
<dbReference type="EMBL" id="JAEAOA010000788">
    <property type="protein sequence ID" value="KAK3575836.1"/>
    <property type="molecule type" value="Genomic_DNA"/>
</dbReference>
<dbReference type="AlphaFoldDB" id="A0AAE0VF02"/>
<dbReference type="Proteomes" id="UP001195483">
    <property type="component" value="Unassembled WGS sequence"/>
</dbReference>
<feature type="region of interest" description="Disordered" evidence="1">
    <location>
        <begin position="1"/>
        <end position="43"/>
    </location>
</feature>
<proteinExistence type="predicted"/>
<keyword evidence="3" id="KW-1185">Reference proteome</keyword>
<comment type="caution">
    <text evidence="2">The sequence shown here is derived from an EMBL/GenBank/DDBJ whole genome shotgun (WGS) entry which is preliminary data.</text>
</comment>
<gene>
    <name evidence="2" type="ORF">CHS0354_013010</name>
</gene>
<name>A0AAE0VF02_9BIVA</name>
<sequence length="193" mass="21884">MPPSLVSSPSTLNVSKNGLKQTNPSNFTKSKMDNEGQKSKRVTTNRIRHLNVNLLLRRTPSCYQEYENYPTGSKGKRHLKEPARIKNSNPSRQAAHTQIMAQQQQNNNTKGTIPVLSNNNSKQKQIIVDVHTTPHKLARTQDAQNNNHNISRNNIRNNHCINKNLTATAPNMQLTHLENNIRTTIITDHRSDI</sequence>
<reference evidence="2" key="3">
    <citation type="submission" date="2023-05" db="EMBL/GenBank/DDBJ databases">
        <authorList>
            <person name="Smith C.H."/>
        </authorList>
    </citation>
    <scope>NUCLEOTIDE SEQUENCE</scope>
    <source>
        <strain evidence="2">CHS0354</strain>
        <tissue evidence="2">Mantle</tissue>
    </source>
</reference>
<reference evidence="2" key="2">
    <citation type="journal article" date="2021" name="Genome Biol. Evol.">
        <title>Developing a high-quality reference genome for a parasitic bivalve with doubly uniparental inheritance (Bivalvia: Unionida).</title>
        <authorList>
            <person name="Smith C.H."/>
        </authorList>
    </citation>
    <scope>NUCLEOTIDE SEQUENCE</scope>
    <source>
        <strain evidence="2">CHS0354</strain>
        <tissue evidence="2">Mantle</tissue>
    </source>
</reference>
<reference evidence="2" key="1">
    <citation type="journal article" date="2021" name="Genome Biol. Evol.">
        <title>A High-Quality Reference Genome for a Parasitic Bivalve with Doubly Uniparental Inheritance (Bivalvia: Unionida).</title>
        <authorList>
            <person name="Smith C.H."/>
        </authorList>
    </citation>
    <scope>NUCLEOTIDE SEQUENCE</scope>
    <source>
        <strain evidence="2">CHS0354</strain>
    </source>
</reference>
<organism evidence="2 3">
    <name type="scientific">Potamilus streckersoni</name>
    <dbReference type="NCBI Taxonomy" id="2493646"/>
    <lineage>
        <taxon>Eukaryota</taxon>
        <taxon>Metazoa</taxon>
        <taxon>Spiralia</taxon>
        <taxon>Lophotrochozoa</taxon>
        <taxon>Mollusca</taxon>
        <taxon>Bivalvia</taxon>
        <taxon>Autobranchia</taxon>
        <taxon>Heteroconchia</taxon>
        <taxon>Palaeoheterodonta</taxon>
        <taxon>Unionida</taxon>
        <taxon>Unionoidea</taxon>
        <taxon>Unionidae</taxon>
        <taxon>Ambleminae</taxon>
        <taxon>Lampsilini</taxon>
        <taxon>Potamilus</taxon>
    </lineage>
</organism>
<evidence type="ECO:0000256" key="1">
    <source>
        <dbReference type="SAM" id="MobiDB-lite"/>
    </source>
</evidence>
<accession>A0AAE0VF02</accession>
<evidence type="ECO:0000313" key="3">
    <source>
        <dbReference type="Proteomes" id="UP001195483"/>
    </source>
</evidence>
<protein>
    <submittedName>
        <fullName evidence="2">Uncharacterized protein</fullName>
    </submittedName>
</protein>
<evidence type="ECO:0000313" key="2">
    <source>
        <dbReference type="EMBL" id="KAK3575836.1"/>
    </source>
</evidence>